<evidence type="ECO:0000256" key="2">
    <source>
        <dbReference type="RuleBase" id="RU003750"/>
    </source>
</evidence>
<dbReference type="EMBL" id="BSDI01000024">
    <property type="protein sequence ID" value="GLH99477.1"/>
    <property type="molecule type" value="Genomic_DNA"/>
</dbReference>
<comment type="caution">
    <text evidence="4">The sequence shown here is derived from an EMBL/GenBank/DDBJ whole genome shotgun (WGS) entry which is preliminary data.</text>
</comment>
<evidence type="ECO:0000313" key="4">
    <source>
        <dbReference type="EMBL" id="GLH99477.1"/>
    </source>
</evidence>
<dbReference type="PROSITE" id="PS00379">
    <property type="entry name" value="CDP_ALCOHOL_P_TRANSF"/>
    <property type="match status" value="1"/>
</dbReference>
<keyword evidence="3" id="KW-1133">Transmembrane helix</keyword>
<feature type="transmembrane region" description="Helical" evidence="3">
    <location>
        <begin position="190"/>
        <end position="223"/>
    </location>
</feature>
<evidence type="ECO:0000256" key="1">
    <source>
        <dbReference type="ARBA" id="ARBA00022679"/>
    </source>
</evidence>
<keyword evidence="3" id="KW-0472">Membrane</keyword>
<dbReference type="Proteomes" id="UP001144280">
    <property type="component" value="Unassembled WGS sequence"/>
</dbReference>
<dbReference type="Pfam" id="PF01066">
    <property type="entry name" value="CDP-OH_P_transf"/>
    <property type="match status" value="1"/>
</dbReference>
<feature type="transmembrane region" description="Helical" evidence="3">
    <location>
        <begin position="20"/>
        <end position="50"/>
    </location>
</feature>
<evidence type="ECO:0000313" key="5">
    <source>
        <dbReference type="Proteomes" id="UP001144280"/>
    </source>
</evidence>
<proteinExistence type="inferred from homology"/>
<keyword evidence="3" id="KW-0812">Transmembrane</keyword>
<reference evidence="4" key="1">
    <citation type="submission" date="2022-12" db="EMBL/GenBank/DDBJ databases">
        <title>New Phytohabitans aurantiacus sp. RD004123 nov., an actinomycete isolated from soil.</title>
        <authorList>
            <person name="Triningsih D.W."/>
            <person name="Harunari E."/>
            <person name="Igarashi Y."/>
        </authorList>
    </citation>
    <scope>NUCLEOTIDE SEQUENCE</scope>
    <source>
        <strain evidence="4">RD004123</strain>
    </source>
</reference>
<dbReference type="InterPro" id="IPR043130">
    <property type="entry name" value="CDP-OH_PTrfase_TM_dom"/>
</dbReference>
<accession>A0ABQ5QZY7</accession>
<dbReference type="Gene3D" id="1.20.120.1760">
    <property type="match status" value="1"/>
</dbReference>
<gene>
    <name evidence="4" type="ORF">Pa4123_47530</name>
</gene>
<keyword evidence="1 2" id="KW-0808">Transferase</keyword>
<protein>
    <submittedName>
        <fullName evidence="4">Membrane protein</fullName>
    </submittedName>
</protein>
<dbReference type="RefSeq" id="WP_309299519.1">
    <property type="nucleotide sequence ID" value="NZ_BSDI01000024.1"/>
</dbReference>
<organism evidence="4 5">
    <name type="scientific">Phytohabitans aurantiacus</name>
    <dbReference type="NCBI Taxonomy" id="3016789"/>
    <lineage>
        <taxon>Bacteria</taxon>
        <taxon>Bacillati</taxon>
        <taxon>Actinomycetota</taxon>
        <taxon>Actinomycetes</taxon>
        <taxon>Micromonosporales</taxon>
        <taxon>Micromonosporaceae</taxon>
    </lineage>
</organism>
<evidence type="ECO:0000256" key="3">
    <source>
        <dbReference type="SAM" id="Phobius"/>
    </source>
</evidence>
<sequence>MTVSERTVAAPTVDGPTIGMAVQFVLLGALGAIVGLGTAGWLTGTAYALVTCALLTRALRRSGTHLLGPANQVTLARATLVGGVAALVADSVFTPASVGVLVALASVALALDGVDGQVARRTGSTSALGARFDMEVDAFLVLVLSVLVAGTLGWWVLAIGAFRYVFVAAAWVAPWLNGTLPPRFSRKTVAAVQGIALVVAAAGVLPGVLAFALVGAALASLVWSFGRDVVWLWHHRYTLTPTPA</sequence>
<comment type="similarity">
    <text evidence="2">Belongs to the CDP-alcohol phosphatidyltransferase class-I family.</text>
</comment>
<keyword evidence="5" id="KW-1185">Reference proteome</keyword>
<name>A0ABQ5QZY7_9ACTN</name>
<dbReference type="InterPro" id="IPR048254">
    <property type="entry name" value="CDP_ALCOHOL_P_TRANSF_CS"/>
</dbReference>
<dbReference type="InterPro" id="IPR000462">
    <property type="entry name" value="CDP-OH_P_trans"/>
</dbReference>
<feature type="transmembrane region" description="Helical" evidence="3">
    <location>
        <begin position="136"/>
        <end position="155"/>
    </location>
</feature>